<dbReference type="PANTHER" id="PTHR36973">
    <property type="entry name" value="SLL1456 PROTEIN-RELATED"/>
    <property type="match status" value="1"/>
</dbReference>
<evidence type="ECO:0000259" key="1">
    <source>
        <dbReference type="Pfam" id="PF05050"/>
    </source>
</evidence>
<organism evidence="2 3">
    <name type="scientific">Effrenium voratum</name>
    <dbReference type="NCBI Taxonomy" id="2562239"/>
    <lineage>
        <taxon>Eukaryota</taxon>
        <taxon>Sar</taxon>
        <taxon>Alveolata</taxon>
        <taxon>Dinophyceae</taxon>
        <taxon>Suessiales</taxon>
        <taxon>Symbiodiniaceae</taxon>
        <taxon>Effrenium</taxon>
    </lineage>
</organism>
<reference evidence="2" key="1">
    <citation type="submission" date="2023-08" db="EMBL/GenBank/DDBJ databases">
        <authorList>
            <person name="Chen Y."/>
            <person name="Shah S."/>
            <person name="Dougan E. K."/>
            <person name="Thang M."/>
            <person name="Chan C."/>
        </authorList>
    </citation>
    <scope>NUCLEOTIDE SEQUENCE</scope>
</reference>
<protein>
    <recommendedName>
        <fullName evidence="1">Methyltransferase FkbM domain-containing protein</fullName>
    </recommendedName>
</protein>
<dbReference type="SUPFAM" id="SSF53335">
    <property type="entry name" value="S-adenosyl-L-methionine-dependent methyltransferases"/>
    <property type="match status" value="1"/>
</dbReference>
<dbReference type="AlphaFoldDB" id="A0AA36HLV2"/>
<dbReference type="NCBIfam" id="TIGR01444">
    <property type="entry name" value="fkbM_fam"/>
    <property type="match status" value="1"/>
</dbReference>
<dbReference type="Proteomes" id="UP001178507">
    <property type="component" value="Unassembled WGS sequence"/>
</dbReference>
<dbReference type="InterPro" id="IPR029063">
    <property type="entry name" value="SAM-dependent_MTases_sf"/>
</dbReference>
<name>A0AA36HLV2_9DINO</name>
<gene>
    <name evidence="2" type="ORF">EVOR1521_LOCUS1246</name>
</gene>
<feature type="domain" description="Methyltransferase FkbM" evidence="1">
    <location>
        <begin position="46"/>
        <end position="208"/>
    </location>
</feature>
<dbReference type="InterPro" id="IPR006342">
    <property type="entry name" value="FkbM_mtfrase"/>
</dbReference>
<dbReference type="InterPro" id="IPR053188">
    <property type="entry name" value="FkbM_Methyltransferase"/>
</dbReference>
<sequence>MWQLLVLGTCAYASEQAEVFGWTGGGIDRLRFFKERLGFEANSIVDVGAHVGNWTREARQVFPSARFLMIEANALHRPELQRVGVPFEIALLTAQGNQSLRFHSTRYPLTTGASIFRERSDLYMDPRLSETLLIRSRTLDDVVKPYFPACCDLIKADVQGAELELLLGGLRSLQRAQLVLLEAPVLPYNEGAPRFSDLIAFMASKGFEVVDVADATYAEGVSRVLHLDLLFAPRHSRLLRLPLPGGIRPA</sequence>
<keyword evidence="3" id="KW-1185">Reference proteome</keyword>
<dbReference type="Gene3D" id="3.40.50.150">
    <property type="entry name" value="Vaccinia Virus protein VP39"/>
    <property type="match status" value="1"/>
</dbReference>
<dbReference type="EMBL" id="CAUJNA010000035">
    <property type="protein sequence ID" value="CAJ1370749.1"/>
    <property type="molecule type" value="Genomic_DNA"/>
</dbReference>
<proteinExistence type="predicted"/>
<evidence type="ECO:0000313" key="3">
    <source>
        <dbReference type="Proteomes" id="UP001178507"/>
    </source>
</evidence>
<accession>A0AA36HLV2</accession>
<dbReference type="Pfam" id="PF05050">
    <property type="entry name" value="Methyltransf_21"/>
    <property type="match status" value="1"/>
</dbReference>
<comment type="caution">
    <text evidence="2">The sequence shown here is derived from an EMBL/GenBank/DDBJ whole genome shotgun (WGS) entry which is preliminary data.</text>
</comment>
<evidence type="ECO:0000313" key="2">
    <source>
        <dbReference type="EMBL" id="CAJ1370749.1"/>
    </source>
</evidence>
<dbReference type="PANTHER" id="PTHR36973:SF4">
    <property type="entry name" value="NODULATION PROTEIN"/>
    <property type="match status" value="1"/>
</dbReference>